<protein>
    <submittedName>
        <fullName evidence="1">Uncharacterized protein</fullName>
    </submittedName>
</protein>
<geneLocation type="plasmid" evidence="1">
    <name>pUJ-1KPC</name>
</geneLocation>
<sequence>MRGALAGTKQTYLQRIIDDMALFAALEVTFSVSEWRCSLRNKLRKDNQRQHQLWICGWQGQGMLCAGFCGDKPIRRWSEEQKLQLADAIWRKEYIVPPHCLLMNSSKENWRLGLIILAVKQSVK</sequence>
<accession>A0A2P1BNU4</accession>
<evidence type="ECO:0000313" key="1">
    <source>
        <dbReference type="EMBL" id="AVI43348.1"/>
    </source>
</evidence>
<keyword evidence="1" id="KW-0614">Plasmid</keyword>
<organism evidence="1">
    <name type="scientific">Klebsiella pneumoniae</name>
    <dbReference type="NCBI Taxonomy" id="573"/>
    <lineage>
        <taxon>Bacteria</taxon>
        <taxon>Pseudomonadati</taxon>
        <taxon>Pseudomonadota</taxon>
        <taxon>Gammaproteobacteria</taxon>
        <taxon>Enterobacterales</taxon>
        <taxon>Enterobacteriaceae</taxon>
        <taxon>Klebsiella/Raoultella group</taxon>
        <taxon>Klebsiella</taxon>
        <taxon>Klebsiella pneumoniae complex</taxon>
    </lineage>
</organism>
<dbReference type="AlphaFoldDB" id="A0A2P1BNU4"/>
<name>A0A2P1BNU4_KLEPN</name>
<reference evidence="1" key="1">
    <citation type="submission" date="2017-12" db="EMBL/GenBank/DDBJ databases">
        <title>Insights into the successfully spreading KPC-encoding IncII plasmids.</title>
        <authorList>
            <person name="Brandt C."/>
            <person name="Pletz M.W."/>
            <person name="Makarewicz O."/>
        </authorList>
    </citation>
    <scope>NUCLEOTIDE SEQUENCE</scope>
    <source>
        <strain evidence="1">UR15381</strain>
        <plasmid evidence="1">pUJ-1KPC</plasmid>
    </source>
</reference>
<proteinExistence type="predicted"/>
<dbReference type="EMBL" id="MG700548">
    <property type="protein sequence ID" value="AVI43348.1"/>
    <property type="molecule type" value="Genomic_DNA"/>
</dbReference>